<dbReference type="AlphaFoldDB" id="A0A8D8M2I9"/>
<reference evidence="1" key="1">
    <citation type="submission" date="2021-05" db="EMBL/GenBank/DDBJ databases">
        <authorList>
            <person name="Alioto T."/>
            <person name="Alioto T."/>
            <person name="Gomez Garrido J."/>
        </authorList>
    </citation>
    <scope>NUCLEOTIDE SEQUENCE</scope>
</reference>
<evidence type="ECO:0000313" key="1">
    <source>
        <dbReference type="EMBL" id="CAG6616452.1"/>
    </source>
</evidence>
<proteinExistence type="predicted"/>
<organism evidence="1">
    <name type="scientific">Cacopsylla melanoneura</name>
    <dbReference type="NCBI Taxonomy" id="428564"/>
    <lineage>
        <taxon>Eukaryota</taxon>
        <taxon>Metazoa</taxon>
        <taxon>Ecdysozoa</taxon>
        <taxon>Arthropoda</taxon>
        <taxon>Hexapoda</taxon>
        <taxon>Insecta</taxon>
        <taxon>Pterygota</taxon>
        <taxon>Neoptera</taxon>
        <taxon>Paraneoptera</taxon>
        <taxon>Hemiptera</taxon>
        <taxon>Sternorrhyncha</taxon>
        <taxon>Psylloidea</taxon>
        <taxon>Psyllidae</taxon>
        <taxon>Psyllinae</taxon>
        <taxon>Cacopsylla</taxon>
    </lineage>
</organism>
<protein>
    <submittedName>
        <fullName evidence="1">Uncharacterized protein</fullName>
    </submittedName>
</protein>
<accession>A0A8D8M2I9</accession>
<sequence>MSDQNLFTPTLSTVHYQHYQQVHSVLEPGMYVTQYTTRNNDLQRSALKEIERELLGIPYHAKVKPVDKPLDNTQETLEEHNIYNSTTQGTSRHLSTQDILVKKNKHYFLRSSERS</sequence>
<dbReference type="EMBL" id="HBUF01035810">
    <property type="protein sequence ID" value="CAG6616452.1"/>
    <property type="molecule type" value="Transcribed_RNA"/>
</dbReference>
<name>A0A8D8M2I9_9HEMI</name>